<dbReference type="SUPFAM" id="SSF52540">
    <property type="entry name" value="P-loop containing nucleoside triphosphate hydrolases"/>
    <property type="match status" value="1"/>
</dbReference>
<evidence type="ECO:0000256" key="4">
    <source>
        <dbReference type="ARBA" id="ARBA00048988"/>
    </source>
</evidence>
<evidence type="ECO:0000256" key="2">
    <source>
        <dbReference type="ARBA" id="ARBA00034617"/>
    </source>
</evidence>
<dbReference type="PANTHER" id="PTHR42957">
    <property type="entry name" value="HELICASE MJ1565-RELATED"/>
    <property type="match status" value="1"/>
</dbReference>
<proteinExistence type="inferred from homology"/>
<sequence>MIKLAKIEGTRPIIVGGTKDSSLLTIDATAVDGTLNIVTGKKGCGKSHLSKLLVASLIGYKATVVIFDLNGEYTNVGMTKDGKRNMYYDKIHALTPSQNFKVSLYQLHLNVVMGILIHALHLPATSSREFRRLWKNLKEKGSLSLQEMGAAIRDLKCNQHVRDALSSRYHALVNSGFFTDNPAEAMLLDECLVKARDKGGALVINLRNTSTIDRQIVVEYVLGKLVDSLQSWKLKATFLFAEEAHLYLRETYWDDIVTRMRHFGIFTTFITNQPDTIRESIYRQADNIFLFNFTNEHDLDVVSRAARVDAETVRSIARDLPPQHCLTLGKVVRDFPIVARVRSLDMKTMGETRLFFKNINYRFPVSPYSAGRNA</sequence>
<accession>A0A0M0BUP7</accession>
<dbReference type="InterPro" id="IPR027417">
    <property type="entry name" value="P-loop_NTPase"/>
</dbReference>
<comment type="similarity">
    <text evidence="1">Belongs to the HerA family.</text>
</comment>
<dbReference type="Proteomes" id="UP000054016">
    <property type="component" value="Unassembled WGS sequence"/>
</dbReference>
<evidence type="ECO:0000313" key="6">
    <source>
        <dbReference type="EMBL" id="KON32065.1"/>
    </source>
</evidence>
<comment type="caution">
    <text evidence="6">The sequence shown here is derived from an EMBL/GenBank/DDBJ whole genome shotgun (WGS) entry which is preliminary data.</text>
</comment>
<dbReference type="Gene3D" id="3.40.50.300">
    <property type="entry name" value="P-loop containing nucleotide triphosphate hydrolases"/>
    <property type="match status" value="2"/>
</dbReference>
<evidence type="ECO:0000256" key="1">
    <source>
        <dbReference type="ARBA" id="ARBA00007816"/>
    </source>
</evidence>
<gene>
    <name evidence="6" type="ORF">AC478_01460</name>
</gene>
<evidence type="ECO:0000256" key="3">
    <source>
        <dbReference type="ARBA" id="ARBA00048954"/>
    </source>
</evidence>
<dbReference type="AlphaFoldDB" id="A0A0M0BUP7"/>
<organism evidence="6 7">
    <name type="scientific">miscellaneous Crenarchaeota group-1 archaeon SG8-32-3</name>
    <dbReference type="NCBI Taxonomy" id="1685125"/>
    <lineage>
        <taxon>Archaea</taxon>
        <taxon>Candidatus Bathyarchaeota</taxon>
        <taxon>MCG-1</taxon>
    </lineage>
</organism>
<dbReference type="GO" id="GO:0043139">
    <property type="term" value="F:5'-3' DNA helicase activity"/>
    <property type="evidence" value="ECO:0007669"/>
    <property type="project" value="UniProtKB-EC"/>
</dbReference>
<dbReference type="GO" id="GO:0043138">
    <property type="term" value="F:3'-5' DNA helicase activity"/>
    <property type="evidence" value="ECO:0007669"/>
    <property type="project" value="UniProtKB-EC"/>
</dbReference>
<evidence type="ECO:0000259" key="5">
    <source>
        <dbReference type="Pfam" id="PF01935"/>
    </source>
</evidence>
<dbReference type="Pfam" id="PF01935">
    <property type="entry name" value="DUF87"/>
    <property type="match status" value="1"/>
</dbReference>
<protein>
    <recommendedName>
        <fullName evidence="5">Helicase HerA central domain-containing protein</fullName>
    </recommendedName>
</protein>
<dbReference type="InterPro" id="IPR002789">
    <property type="entry name" value="HerA_central"/>
</dbReference>
<dbReference type="InterPro" id="IPR008571">
    <property type="entry name" value="HerA-like"/>
</dbReference>
<feature type="domain" description="Helicase HerA central" evidence="5">
    <location>
        <begin position="38"/>
        <end position="223"/>
    </location>
</feature>
<comment type="catalytic activity">
    <reaction evidence="4">
        <text>ATP + H2O = ADP + phosphate + H(+)</text>
        <dbReference type="Rhea" id="RHEA:13065"/>
        <dbReference type="ChEBI" id="CHEBI:15377"/>
        <dbReference type="ChEBI" id="CHEBI:15378"/>
        <dbReference type="ChEBI" id="CHEBI:30616"/>
        <dbReference type="ChEBI" id="CHEBI:43474"/>
        <dbReference type="ChEBI" id="CHEBI:456216"/>
        <dbReference type="EC" id="5.6.2.4"/>
    </reaction>
</comment>
<dbReference type="PANTHER" id="PTHR42957:SF1">
    <property type="entry name" value="HELICASE MJ1565-RELATED"/>
    <property type="match status" value="1"/>
</dbReference>
<comment type="catalytic activity">
    <reaction evidence="2">
        <text>Couples ATP hydrolysis with the unwinding of duplex DNA by translocating in the 3'-5' direction.</text>
        <dbReference type="EC" id="5.6.2.4"/>
    </reaction>
</comment>
<evidence type="ECO:0000313" key="7">
    <source>
        <dbReference type="Proteomes" id="UP000054016"/>
    </source>
</evidence>
<comment type="catalytic activity">
    <reaction evidence="3">
        <text>ATP + H2O = ADP + phosphate + H(+)</text>
        <dbReference type="Rhea" id="RHEA:13065"/>
        <dbReference type="ChEBI" id="CHEBI:15377"/>
        <dbReference type="ChEBI" id="CHEBI:15378"/>
        <dbReference type="ChEBI" id="CHEBI:30616"/>
        <dbReference type="ChEBI" id="CHEBI:43474"/>
        <dbReference type="ChEBI" id="CHEBI:456216"/>
        <dbReference type="EC" id="5.6.2.3"/>
    </reaction>
</comment>
<name>A0A0M0BUP7_9ARCH</name>
<reference evidence="7" key="1">
    <citation type="submission" date="2015-06" db="EMBL/GenBank/DDBJ databases">
        <title>New insights into the roles of widespread benthic archaea in carbon and nitrogen cycling.</title>
        <authorList>
            <person name="Lazar C.S."/>
            <person name="Baker B.J."/>
            <person name="Seitz K.W."/>
            <person name="Hyde A.S."/>
            <person name="Dick G.J."/>
            <person name="Hinrichs K.-U."/>
            <person name="Teske A.P."/>
        </authorList>
    </citation>
    <scope>NUCLEOTIDE SEQUENCE [LARGE SCALE GENOMIC DNA]</scope>
</reference>
<dbReference type="EMBL" id="LFWV01000013">
    <property type="protein sequence ID" value="KON32065.1"/>
    <property type="molecule type" value="Genomic_DNA"/>
</dbReference>